<dbReference type="Pfam" id="PF18894">
    <property type="entry name" value="PhageMetallopep"/>
    <property type="match status" value="1"/>
</dbReference>
<dbReference type="InterPro" id="IPR043998">
    <property type="entry name" value="Put_Metallopep"/>
</dbReference>
<reference evidence="2 3" key="1">
    <citation type="journal article" date="2016" name="C (Basel)">
        <title>Selective Growth of and Electricity Production by Marine Exoelectrogenic Bacteria in Self-Aggregated Hydrogel of Microbially Reduced Graphene Oxide.</title>
        <authorList>
            <person name="Yoshida N."/>
            <person name="Goto Y."/>
            <person name="Miyata Y."/>
        </authorList>
    </citation>
    <scope>NUCLEOTIDE SEQUENCE [LARGE SCALE GENOMIC DNA]</scope>
    <source>
        <strain evidence="2 3">NIT-T3</strain>
    </source>
</reference>
<evidence type="ECO:0000259" key="1">
    <source>
        <dbReference type="Pfam" id="PF18894"/>
    </source>
</evidence>
<dbReference type="Proteomes" id="UP001319827">
    <property type="component" value="Chromosome"/>
</dbReference>
<organism evidence="2 3">
    <name type="scientific">Desulfuromonas versatilis</name>
    <dbReference type="NCBI Taxonomy" id="2802975"/>
    <lineage>
        <taxon>Bacteria</taxon>
        <taxon>Pseudomonadati</taxon>
        <taxon>Thermodesulfobacteriota</taxon>
        <taxon>Desulfuromonadia</taxon>
        <taxon>Desulfuromonadales</taxon>
        <taxon>Desulfuromonadaceae</taxon>
        <taxon>Desulfuromonas</taxon>
    </lineage>
</organism>
<proteinExistence type="predicted"/>
<protein>
    <recommendedName>
        <fullName evidence="1">Putative phage metallopeptidase domain-containing protein</fullName>
    </recommendedName>
</protein>
<dbReference type="RefSeq" id="WP_221251238.1">
    <property type="nucleotide sequence ID" value="NZ_AP024355.1"/>
</dbReference>
<reference evidence="2 3" key="2">
    <citation type="journal article" date="2021" name="Int. J. Syst. Evol. Microbiol.">
        <title>Isolation and Polyphasic Characterization of Desulfuromonas versatilis sp. Nov., an Electrogenic Bacteria Capable of Versatile Metabolism Isolated from a Graphene Oxide-Reducing Enrichment Culture.</title>
        <authorList>
            <person name="Xie L."/>
            <person name="Yoshida N."/>
            <person name="Ishii S."/>
            <person name="Meng L."/>
        </authorList>
    </citation>
    <scope>NUCLEOTIDE SEQUENCE [LARGE SCALE GENOMIC DNA]</scope>
    <source>
        <strain evidence="2 3">NIT-T3</strain>
    </source>
</reference>
<evidence type="ECO:0000313" key="2">
    <source>
        <dbReference type="EMBL" id="BCR03793.1"/>
    </source>
</evidence>
<keyword evidence="3" id="KW-1185">Reference proteome</keyword>
<feature type="domain" description="Putative phage metallopeptidase" evidence="1">
    <location>
        <begin position="19"/>
        <end position="130"/>
    </location>
</feature>
<evidence type="ECO:0000313" key="3">
    <source>
        <dbReference type="Proteomes" id="UP001319827"/>
    </source>
</evidence>
<gene>
    <name evidence="2" type="ORF">DESUT3_08620</name>
</gene>
<dbReference type="EMBL" id="AP024355">
    <property type="protein sequence ID" value="BCR03793.1"/>
    <property type="molecule type" value="Genomic_DNA"/>
</dbReference>
<name>A0ABM9SDF6_9BACT</name>
<accession>A0ABM9SDF6</accession>
<sequence>MPPKGLPLQGAVDVSAHFERLCADLAHRLPALGHIDPRRVLFCISRSRAEGTHGVYARIAPLRFSGGRREETRRRGRYLETFRLPDLRHRGQEILYLVYILFPRFLRLSYEQRLSTIIHELYHISENFDGDIRRFAGRNYAHGSSRKGFNETVAGLMERYLATDPSPELLQVLQLSEQQWANGQLRITGLKVSLPRATLVDRRRPK</sequence>